<protein>
    <submittedName>
        <fullName evidence="1">Uncharacterized protein</fullName>
    </submittedName>
</protein>
<organism evidence="1">
    <name type="scientific">Mycobacterium xenopi 4042</name>
    <dbReference type="NCBI Taxonomy" id="1299334"/>
    <lineage>
        <taxon>Bacteria</taxon>
        <taxon>Bacillati</taxon>
        <taxon>Actinomycetota</taxon>
        <taxon>Actinomycetes</taxon>
        <taxon>Mycobacteriales</taxon>
        <taxon>Mycobacteriaceae</taxon>
        <taxon>Mycobacterium</taxon>
    </lineage>
</organism>
<gene>
    <name evidence="1" type="ORF">I553_9996</name>
</gene>
<dbReference type="AlphaFoldDB" id="X7YPA6"/>
<proteinExistence type="predicted"/>
<accession>X7YPA6</accession>
<comment type="caution">
    <text evidence="1">The sequence shown here is derived from an EMBL/GenBank/DDBJ whole genome shotgun (WGS) entry which is preliminary data.</text>
</comment>
<dbReference type="EMBL" id="JAOB01000090">
    <property type="protein sequence ID" value="EUA08939.1"/>
    <property type="molecule type" value="Genomic_DNA"/>
</dbReference>
<name>X7YPA6_MYCXE</name>
<sequence length="40" mass="4821">MISKVVMKPSSLLSCFPRWPVRVRWLRSDAHAPRARRSWR</sequence>
<reference evidence="1" key="1">
    <citation type="submission" date="2014-01" db="EMBL/GenBank/DDBJ databases">
        <authorList>
            <person name="Brown-Elliot B."/>
            <person name="Wallace R."/>
            <person name="Lenaerts A."/>
            <person name="Ordway D."/>
            <person name="DeGroote M.A."/>
            <person name="Parker T."/>
            <person name="Sizemore C."/>
            <person name="Tallon L.J."/>
            <person name="Sadzewicz L.K."/>
            <person name="Sengamalay N."/>
            <person name="Fraser C.M."/>
            <person name="Hine E."/>
            <person name="Shefchek K.A."/>
            <person name="Das S.P."/>
            <person name="Tettelin H."/>
        </authorList>
    </citation>
    <scope>NUCLEOTIDE SEQUENCE [LARGE SCALE GENOMIC DNA]</scope>
    <source>
        <strain evidence="1">4042</strain>
    </source>
</reference>
<evidence type="ECO:0000313" key="1">
    <source>
        <dbReference type="EMBL" id="EUA08939.1"/>
    </source>
</evidence>